<dbReference type="WBParaSite" id="HPBE_0002450301-mRNA-1">
    <property type="protein sequence ID" value="HPBE_0002450301-mRNA-1"/>
    <property type="gene ID" value="HPBE_0002450301"/>
</dbReference>
<organism evidence="3 4">
    <name type="scientific">Heligmosomoides polygyrus</name>
    <name type="common">Parasitic roundworm</name>
    <dbReference type="NCBI Taxonomy" id="6339"/>
    <lineage>
        <taxon>Eukaryota</taxon>
        <taxon>Metazoa</taxon>
        <taxon>Ecdysozoa</taxon>
        <taxon>Nematoda</taxon>
        <taxon>Chromadorea</taxon>
        <taxon>Rhabditida</taxon>
        <taxon>Rhabditina</taxon>
        <taxon>Rhabditomorpha</taxon>
        <taxon>Strongyloidea</taxon>
        <taxon>Heligmosomidae</taxon>
        <taxon>Heligmosomoides</taxon>
    </lineage>
</organism>
<protein>
    <submittedName>
        <fullName evidence="4">G_PROTEIN_RECEP_F1_2 domain-containing protein</fullName>
    </submittedName>
</protein>
<dbReference type="AlphaFoldDB" id="A0A183GP83"/>
<dbReference type="OrthoDB" id="5868525at2759"/>
<accession>A0A3P8HGI6</accession>
<evidence type="ECO:0000313" key="4">
    <source>
        <dbReference type="WBParaSite" id="HPBE_0002450301-mRNA-1"/>
    </source>
</evidence>
<dbReference type="Gene3D" id="1.20.1070.10">
    <property type="entry name" value="Rhodopsin 7-helix transmembrane proteins"/>
    <property type="match status" value="1"/>
</dbReference>
<name>A0A183GP83_HELPZ</name>
<keyword evidence="1" id="KW-0812">Transmembrane</keyword>
<dbReference type="EMBL" id="UZAH01036441">
    <property type="protein sequence ID" value="VDP45473.1"/>
    <property type="molecule type" value="Genomic_DNA"/>
</dbReference>
<feature type="transmembrane region" description="Helical" evidence="1">
    <location>
        <begin position="92"/>
        <end position="113"/>
    </location>
</feature>
<feature type="transmembrane region" description="Helical" evidence="1">
    <location>
        <begin position="9"/>
        <end position="31"/>
    </location>
</feature>
<dbReference type="InterPro" id="IPR019420">
    <property type="entry name" value="7TM_GPCR_serpentine_rcpt_Srbc"/>
</dbReference>
<keyword evidence="3" id="KW-1185">Reference proteome</keyword>
<keyword evidence="1" id="KW-0472">Membrane</keyword>
<proteinExistence type="predicted"/>
<dbReference type="SUPFAM" id="SSF81321">
    <property type="entry name" value="Family A G protein-coupled receptor-like"/>
    <property type="match status" value="1"/>
</dbReference>
<dbReference type="Proteomes" id="UP000050761">
    <property type="component" value="Unassembled WGS sequence"/>
</dbReference>
<gene>
    <name evidence="2" type="ORF">HPBE_LOCUS24502</name>
</gene>
<accession>A0A183GP83</accession>
<reference evidence="2 3" key="1">
    <citation type="submission" date="2018-11" db="EMBL/GenBank/DDBJ databases">
        <authorList>
            <consortium name="Pathogen Informatics"/>
        </authorList>
    </citation>
    <scope>NUCLEOTIDE SEQUENCE [LARGE SCALE GENOMIC DNA]</scope>
</reference>
<keyword evidence="1" id="KW-1133">Transmembrane helix</keyword>
<evidence type="ECO:0000313" key="2">
    <source>
        <dbReference type="EMBL" id="VDP45473.1"/>
    </source>
</evidence>
<reference evidence="4" key="2">
    <citation type="submission" date="2019-09" db="UniProtKB">
        <authorList>
            <consortium name="WormBaseParasite"/>
        </authorList>
    </citation>
    <scope>IDENTIFICATION</scope>
</reference>
<feature type="transmembrane region" description="Helical" evidence="1">
    <location>
        <begin position="166"/>
        <end position="191"/>
    </location>
</feature>
<evidence type="ECO:0000256" key="1">
    <source>
        <dbReference type="SAM" id="Phobius"/>
    </source>
</evidence>
<sequence>MGPALLIRFFLYSTFGLILCVLNTVCIIVFSSSKELRTKYALFNALSIADFLNGLSFVLFTKMDCLFRTPFGLLLSMRAQKRCKMNDSIKQVFIAFVLISGQFPALLHVLLAADRVMALCFPMWYRETLENGSLENVLIVIAGLNNALDHGANANRMCAVMNSTGIIYGTLHFSLIGFAYLLCLISLCAIFRNFNRKMVSNLANRRLTGTCALFEHIMVDLQWSPCTLNMDTAYFVKKQTNIHQYDMW</sequence>
<evidence type="ECO:0000313" key="3">
    <source>
        <dbReference type="Proteomes" id="UP000050761"/>
    </source>
</evidence>
<dbReference type="Pfam" id="PF10316">
    <property type="entry name" value="7TM_GPCR_Srbc"/>
    <property type="match status" value="1"/>
</dbReference>